<dbReference type="Proteomes" id="UP000199147">
    <property type="component" value="Unassembled WGS sequence"/>
</dbReference>
<evidence type="ECO:0000256" key="3">
    <source>
        <dbReference type="ARBA" id="ARBA00023002"/>
    </source>
</evidence>
<dbReference type="EMBL" id="CWKH01000001">
    <property type="protein sequence ID" value="CRZ14883.1"/>
    <property type="molecule type" value="Genomic_DNA"/>
</dbReference>
<keyword evidence="4" id="KW-0503">Monooxygenase</keyword>
<keyword evidence="3" id="KW-0560">Oxidoreductase</keyword>
<evidence type="ECO:0000259" key="5">
    <source>
        <dbReference type="Pfam" id="PF00296"/>
    </source>
</evidence>
<dbReference type="PANTHER" id="PTHR30137">
    <property type="entry name" value="LUCIFERASE-LIKE MONOOXYGENASE"/>
    <property type="match status" value="1"/>
</dbReference>
<protein>
    <submittedName>
        <fullName evidence="6">F420-dependent methylene-tetrahydromethanopterin reductase</fullName>
    </submittedName>
</protein>
<feature type="domain" description="Luciferase-like" evidence="5">
    <location>
        <begin position="23"/>
        <end position="331"/>
    </location>
</feature>
<comment type="similarity">
    <text evidence="1">Belongs to the bacterial luciferase oxidoreductase family.</text>
</comment>
<dbReference type="AlphaFoldDB" id="A0A0H5RLL3"/>
<gene>
    <name evidence="6" type="ORF">BN2156_01740</name>
</gene>
<dbReference type="InterPro" id="IPR011251">
    <property type="entry name" value="Luciferase-like_dom"/>
</dbReference>
<keyword evidence="7" id="KW-1185">Reference proteome</keyword>
<dbReference type="Gene3D" id="3.20.20.30">
    <property type="entry name" value="Luciferase-like domain"/>
    <property type="match status" value="1"/>
</dbReference>
<dbReference type="GO" id="GO:0004497">
    <property type="term" value="F:monooxygenase activity"/>
    <property type="evidence" value="ECO:0007669"/>
    <property type="project" value="UniProtKB-KW"/>
</dbReference>
<evidence type="ECO:0000313" key="7">
    <source>
        <dbReference type="Proteomes" id="UP000199147"/>
    </source>
</evidence>
<evidence type="ECO:0000256" key="4">
    <source>
        <dbReference type="ARBA" id="ARBA00023033"/>
    </source>
</evidence>
<dbReference type="GO" id="GO:0016705">
    <property type="term" value="F:oxidoreductase activity, acting on paired donors, with incorporation or reduction of molecular oxygen"/>
    <property type="evidence" value="ECO:0007669"/>
    <property type="project" value="InterPro"/>
</dbReference>
<dbReference type="GO" id="GO:0005829">
    <property type="term" value="C:cytosol"/>
    <property type="evidence" value="ECO:0007669"/>
    <property type="project" value="TreeGrafter"/>
</dbReference>
<accession>A0A0H5RLL3</accession>
<reference evidence="7" key="1">
    <citation type="submission" date="2015-07" db="EMBL/GenBank/DDBJ databases">
        <authorList>
            <person name="Urmite Genomes"/>
        </authorList>
    </citation>
    <scope>NUCLEOTIDE SEQUENCE [LARGE SCALE GENOMIC DNA]</scope>
    <source>
        <strain evidence="7">type strain: ATCC 49404</strain>
    </source>
</reference>
<evidence type="ECO:0000313" key="6">
    <source>
        <dbReference type="EMBL" id="CRZ14883.1"/>
    </source>
</evidence>
<dbReference type="SUPFAM" id="SSF51679">
    <property type="entry name" value="Bacterial luciferase-like"/>
    <property type="match status" value="1"/>
</dbReference>
<evidence type="ECO:0000256" key="1">
    <source>
        <dbReference type="ARBA" id="ARBA00010426"/>
    </source>
</evidence>
<dbReference type="PANTHER" id="PTHR30137:SF16">
    <property type="entry name" value="BLL0895 PROTEIN"/>
    <property type="match status" value="1"/>
</dbReference>
<organism evidence="6 7">
    <name type="scientific">Mycolicibacterium neworleansense</name>
    <dbReference type="NCBI Taxonomy" id="146018"/>
    <lineage>
        <taxon>Bacteria</taxon>
        <taxon>Bacillati</taxon>
        <taxon>Actinomycetota</taxon>
        <taxon>Actinomycetes</taxon>
        <taxon>Mycobacteriales</taxon>
        <taxon>Mycobacteriaceae</taxon>
        <taxon>Mycolicibacterium</taxon>
    </lineage>
</organism>
<name>A0A0H5RLL3_9MYCO</name>
<dbReference type="Pfam" id="PF00296">
    <property type="entry name" value="Bac_luciferase"/>
    <property type="match status" value="1"/>
</dbReference>
<sequence>MDHLIQSFDPYSVPGMWNSSSIKFGAFLAPYHPLNADPALQLRRDIDLMEHLDHLGFDEAWMGEHHSTGSEIVPAPDMFIAAAAERTERIRFGTGVMSLPYHHPLITADRITQLDLQTRGRLIVGTGPGKIPLDAHMMGINPIDQRRMQGEALEAVLRLLRGEVVDMETDWFTLRDARAQLPTYDPAGIEVATASTISPNGSVLAGTHGLSLLSLAASSPGGFDVLDRNWGVYEKISAENGHRADRATWRLVNPMFLAETRADAERAVSRRIHAIAEYVNRQQGINPDWAQTPAGIINQWRTDNLGEFGQVIIGTPEDAIAQIERLIEKTGGFGTLLIMHVDMAGWEDTKRSYELFASEVIPHFKKRNVGRQASLQFAEDNSEYLLGGLIGAITKAHTDYYGQPAEQLAGQGA</sequence>
<proteinExistence type="inferred from homology"/>
<evidence type="ECO:0000256" key="2">
    <source>
        <dbReference type="ARBA" id="ARBA00022630"/>
    </source>
</evidence>
<keyword evidence="2" id="KW-0285">Flavoprotein</keyword>
<dbReference type="InterPro" id="IPR050766">
    <property type="entry name" value="Bact_Lucif_Oxidored"/>
</dbReference>
<dbReference type="STRING" id="146018.BN2156_01740"/>
<dbReference type="InterPro" id="IPR036661">
    <property type="entry name" value="Luciferase-like_sf"/>
</dbReference>